<dbReference type="AlphaFoldDB" id="A0AAD1ZZ34"/>
<protein>
    <submittedName>
        <fullName evidence="2">Uncharacterized protein</fullName>
    </submittedName>
</protein>
<feature type="region of interest" description="Disordered" evidence="1">
    <location>
        <begin position="261"/>
        <end position="293"/>
    </location>
</feature>
<dbReference type="Proteomes" id="UP000834106">
    <property type="component" value="Chromosome 16"/>
</dbReference>
<reference evidence="2" key="1">
    <citation type="submission" date="2023-05" db="EMBL/GenBank/DDBJ databases">
        <authorList>
            <person name="Huff M."/>
        </authorList>
    </citation>
    <scope>NUCLEOTIDE SEQUENCE</scope>
</reference>
<organism evidence="2 3">
    <name type="scientific">Fraxinus pennsylvanica</name>
    <dbReference type="NCBI Taxonomy" id="56036"/>
    <lineage>
        <taxon>Eukaryota</taxon>
        <taxon>Viridiplantae</taxon>
        <taxon>Streptophyta</taxon>
        <taxon>Embryophyta</taxon>
        <taxon>Tracheophyta</taxon>
        <taxon>Spermatophyta</taxon>
        <taxon>Magnoliopsida</taxon>
        <taxon>eudicotyledons</taxon>
        <taxon>Gunneridae</taxon>
        <taxon>Pentapetalae</taxon>
        <taxon>asterids</taxon>
        <taxon>lamiids</taxon>
        <taxon>Lamiales</taxon>
        <taxon>Oleaceae</taxon>
        <taxon>Oleeae</taxon>
        <taxon>Fraxinus</taxon>
    </lineage>
</organism>
<accession>A0AAD1ZZ34</accession>
<sequence>MWRKNRLSDNIDSDQSISEEEETLEGDWSENCISLGGPMDNKGEIQVLSQFEKLRDSYQLDPTEKMSTSYCERQVGFCVDDEVEDPVFNDENDSVRHPRISACFSNEGTSYLPTVASISNSDEEITFDDEKVSLHTLGRVKRDDGGTWSKASQEVEALVRIYENSGCSSSGGAFVKENKSFKGGGREKAKPKFSFGFQSSKEDLPLVVRHKNENGTSLDNISLPDQLDAASDRDVNQSIDEHSMAEFLDCFKERSGLLQGSSKMDIGKRGRNPQIIPNRNSSPSGDRSMDGDDLIEALGNRMSSDDEENPQSVKSNIPSRTMVDQFQEAFGTVPVSDERPHLVLPRPLGCGLFGRLQQVIQSEKERDSEYLKNLCAEDSSKDQRDCIAVRILSRSLEAKLTVCSCTFIGDGESSYWGENLQTEMKSGGRTLTIIFNSRICSDVDLEVGNLIRIHYPWKKIQVNEIGRACEIARGVWKKPSGIMDRSNLG</sequence>
<name>A0AAD1ZZ34_9LAMI</name>
<dbReference type="EMBL" id="OU503051">
    <property type="protein sequence ID" value="CAI9778490.1"/>
    <property type="molecule type" value="Genomic_DNA"/>
</dbReference>
<feature type="compositionally biased region" description="Polar residues" evidence="1">
    <location>
        <begin position="275"/>
        <end position="285"/>
    </location>
</feature>
<evidence type="ECO:0000313" key="3">
    <source>
        <dbReference type="Proteomes" id="UP000834106"/>
    </source>
</evidence>
<dbReference type="PANTHER" id="PTHR35686">
    <property type="entry name" value="KINETOCHORE PROTEIN"/>
    <property type="match status" value="1"/>
</dbReference>
<dbReference type="PANTHER" id="PTHR35686:SF1">
    <property type="entry name" value="KINETOCHORE PROTEIN"/>
    <property type="match status" value="1"/>
</dbReference>
<keyword evidence="3" id="KW-1185">Reference proteome</keyword>
<feature type="region of interest" description="Disordered" evidence="1">
    <location>
        <begin position="1"/>
        <end position="30"/>
    </location>
</feature>
<evidence type="ECO:0000256" key="1">
    <source>
        <dbReference type="SAM" id="MobiDB-lite"/>
    </source>
</evidence>
<gene>
    <name evidence="2" type="ORF">FPE_LOCUS25920</name>
</gene>
<feature type="compositionally biased region" description="Acidic residues" evidence="1">
    <location>
        <begin position="17"/>
        <end position="28"/>
    </location>
</feature>
<proteinExistence type="predicted"/>
<evidence type="ECO:0000313" key="2">
    <source>
        <dbReference type="EMBL" id="CAI9778490.1"/>
    </source>
</evidence>